<proteinExistence type="predicted"/>
<dbReference type="PANTHER" id="PTHR40252:SF2">
    <property type="entry name" value="BLR0328 PROTEIN"/>
    <property type="match status" value="1"/>
</dbReference>
<dbReference type="SMART" id="SM00897">
    <property type="entry name" value="FIST"/>
    <property type="match status" value="1"/>
</dbReference>
<sequence length="400" mass="40523">MSDLVMGAGHSAAPETHAAVREAASVARRALGGKEPRLAIVAATVDHDASVVHAAFREALPGVPLHGATTSLGVLTGSGVVMGEKGGVGVLLLGAGQDASFAVGSADLAEGAREAGRKAARALASSGPAGEPPRLVFIAVTPGREEEILAGITDVLPGVPVFGGSAADHTIEGAWSIFTDQGVQREGVTLAGLWGASVRIGAVIEGPYEPTNKRAVITASNGRAIETLDGRPATEVLHGWIGDSIAAEVREGGNLLMQTAVTPVGIARGGDAEQPFYLLLHPAQAHPEGRVDVFAEAPQGATVCLMSGSADSLVGIIDRIVDRCLAAANIEPRDARGAFLIYCAGCAGAVGGRIEEVLSRLRGRLGDVPILGFCTFGEQGHVPGVGNVHSNLSVSLVIAG</sequence>
<evidence type="ECO:0000259" key="2">
    <source>
        <dbReference type="SMART" id="SM01204"/>
    </source>
</evidence>
<dbReference type="InterPro" id="IPR013702">
    <property type="entry name" value="FIST_domain_N"/>
</dbReference>
<comment type="caution">
    <text evidence="3">The sequence shown here is derived from an EMBL/GenBank/DDBJ whole genome shotgun (WGS) entry which is preliminary data.</text>
</comment>
<dbReference type="SMART" id="SM01204">
    <property type="entry name" value="FIST_C"/>
    <property type="match status" value="1"/>
</dbReference>
<dbReference type="PANTHER" id="PTHR40252">
    <property type="entry name" value="BLR0328 PROTEIN"/>
    <property type="match status" value="1"/>
</dbReference>
<name>A0A9X3X9J6_9BACT</name>
<dbReference type="InterPro" id="IPR019494">
    <property type="entry name" value="FIST_C"/>
</dbReference>
<dbReference type="Pfam" id="PF10442">
    <property type="entry name" value="FIST_C"/>
    <property type="match status" value="1"/>
</dbReference>
<evidence type="ECO:0000259" key="1">
    <source>
        <dbReference type="SMART" id="SM00897"/>
    </source>
</evidence>
<keyword evidence="4" id="KW-1185">Reference proteome</keyword>
<organism evidence="3 4">
    <name type="scientific">Polyangium jinanense</name>
    <dbReference type="NCBI Taxonomy" id="2829994"/>
    <lineage>
        <taxon>Bacteria</taxon>
        <taxon>Pseudomonadati</taxon>
        <taxon>Myxococcota</taxon>
        <taxon>Polyangia</taxon>
        <taxon>Polyangiales</taxon>
        <taxon>Polyangiaceae</taxon>
        <taxon>Polyangium</taxon>
    </lineage>
</organism>
<feature type="domain" description="FIST" evidence="1">
    <location>
        <begin position="35"/>
        <end position="232"/>
    </location>
</feature>
<evidence type="ECO:0000313" key="4">
    <source>
        <dbReference type="Proteomes" id="UP001151081"/>
    </source>
</evidence>
<accession>A0A9X3X9J6</accession>
<feature type="domain" description="FIST C-domain" evidence="2">
    <location>
        <begin position="233"/>
        <end position="382"/>
    </location>
</feature>
<reference evidence="3 4" key="1">
    <citation type="submission" date="2021-04" db="EMBL/GenBank/DDBJ databases">
        <title>Genome analysis of Polyangium sp.</title>
        <authorList>
            <person name="Li Y."/>
            <person name="Wang J."/>
        </authorList>
    </citation>
    <scope>NUCLEOTIDE SEQUENCE [LARGE SCALE GENOMIC DNA]</scope>
    <source>
        <strain evidence="3 4">SDU14</strain>
    </source>
</reference>
<dbReference type="AlphaFoldDB" id="A0A9X3X9J6"/>
<dbReference type="EMBL" id="JAGTJJ010000040">
    <property type="protein sequence ID" value="MDC3986529.1"/>
    <property type="molecule type" value="Genomic_DNA"/>
</dbReference>
<dbReference type="Proteomes" id="UP001151081">
    <property type="component" value="Unassembled WGS sequence"/>
</dbReference>
<gene>
    <name evidence="3" type="ORF">KEG57_39000</name>
</gene>
<evidence type="ECO:0000313" key="3">
    <source>
        <dbReference type="EMBL" id="MDC3986529.1"/>
    </source>
</evidence>
<protein>
    <submittedName>
        <fullName evidence="3">FIST C-terminal domain-containing protein</fullName>
    </submittedName>
</protein>
<dbReference type="Pfam" id="PF08495">
    <property type="entry name" value="FIST"/>
    <property type="match status" value="1"/>
</dbReference>
<dbReference type="RefSeq" id="WP_272425254.1">
    <property type="nucleotide sequence ID" value="NZ_JAGTJJ010000040.1"/>
</dbReference>